<evidence type="ECO:0000313" key="2">
    <source>
        <dbReference type="EMBL" id="HCZ95773.1"/>
    </source>
</evidence>
<organism evidence="2">
    <name type="scientific">Sus scrofa</name>
    <name type="common">Pig</name>
    <dbReference type="NCBI Taxonomy" id="9823"/>
    <lineage>
        <taxon>Eukaryota</taxon>
        <taxon>Metazoa</taxon>
        <taxon>Chordata</taxon>
        <taxon>Craniata</taxon>
        <taxon>Vertebrata</taxon>
        <taxon>Euteleostomi</taxon>
        <taxon>Mammalia</taxon>
        <taxon>Eutheria</taxon>
        <taxon>Laurasiatheria</taxon>
        <taxon>Artiodactyla</taxon>
        <taxon>Suina</taxon>
        <taxon>Suidae</taxon>
        <taxon>Sus</taxon>
    </lineage>
</organism>
<dbReference type="AlphaFoldDB" id="A0A480F728"/>
<feature type="region of interest" description="Disordered" evidence="1">
    <location>
        <begin position="139"/>
        <end position="218"/>
    </location>
</feature>
<feature type="compositionally biased region" description="Pro residues" evidence="1">
    <location>
        <begin position="206"/>
        <end position="218"/>
    </location>
</feature>
<sequence length="314" mass="33755">MGSPHGSGKLGNKFLRSELSLTSPTRSSALFLATFLLSFLRPGLGSSRALGCAGTVPRRKGARRDGWGWGPLRTMRAPWSAVRNSSNPSCWNARRRRLLHSGPNVFVITPDRLPACRPARAAVAPALGRTTLALCGAGARSPSQFTDPTKPLGSSPNPRPLCLSRSRHGCAESGPGSHRAQRRPVITRFGSAPCAPGGHPRSGPLQPSPSRLPPPQPLPRLTLRSLLPTSLGPRAALHTTGCSVVPPNRGRGMKILIKNLSPSRTHCQEEGKHLCPYSQHYLVLVPVYTNTTPNPQRNLKNVSLNNFFGRPESC</sequence>
<accession>A0A480F728</accession>
<reference evidence="2" key="1">
    <citation type="journal article" date="2019" name="PeerJ">
        <title>Genes of the pig, Sus scrofa, reconstructed with EvidentialGene.</title>
        <authorList>
            <person name="Gilbert D.G."/>
        </authorList>
    </citation>
    <scope>NUCLEOTIDE SEQUENCE</scope>
</reference>
<evidence type="ECO:0000256" key="1">
    <source>
        <dbReference type="SAM" id="MobiDB-lite"/>
    </source>
</evidence>
<name>A0A480F728_PIG</name>
<protein>
    <submittedName>
        <fullName evidence="2">Uncharacterized protein</fullName>
    </submittedName>
</protein>
<dbReference type="EMBL" id="DQIR01040298">
    <property type="protein sequence ID" value="HCZ95773.1"/>
    <property type="molecule type" value="Transcribed_RNA"/>
</dbReference>
<proteinExistence type="predicted"/>
<dbReference type="EMBL" id="DQIR01018643">
    <property type="protein sequence ID" value="HCZ74118.1"/>
    <property type="molecule type" value="Transcribed_RNA"/>
</dbReference>
<feature type="compositionally biased region" description="Polar residues" evidence="1">
    <location>
        <begin position="141"/>
        <end position="156"/>
    </location>
</feature>